<dbReference type="Proteomes" id="UP000054302">
    <property type="component" value="Unassembled WGS sequence"/>
</dbReference>
<dbReference type="HOGENOM" id="CLU_020336_13_3_1"/>
<dbReference type="AlphaFoldDB" id="A0A0D1Z6I7"/>
<proteinExistence type="predicted"/>
<dbReference type="GO" id="GO:0016020">
    <property type="term" value="C:membrane"/>
    <property type="evidence" value="ECO:0007669"/>
    <property type="project" value="TreeGrafter"/>
</dbReference>
<evidence type="ECO:0000313" key="3">
    <source>
        <dbReference type="Proteomes" id="UP000054302"/>
    </source>
</evidence>
<dbReference type="InterPro" id="IPR000073">
    <property type="entry name" value="AB_hydrolase_1"/>
</dbReference>
<keyword evidence="3" id="KW-1185">Reference proteome</keyword>
<dbReference type="InterPro" id="IPR029058">
    <property type="entry name" value="AB_hydrolase_fold"/>
</dbReference>
<name>A0A0D1Z6I7_EXOME</name>
<organism evidence="2 3">
    <name type="scientific">Exophiala mesophila</name>
    <name type="common">Black yeast-like fungus</name>
    <dbReference type="NCBI Taxonomy" id="212818"/>
    <lineage>
        <taxon>Eukaryota</taxon>
        <taxon>Fungi</taxon>
        <taxon>Dikarya</taxon>
        <taxon>Ascomycota</taxon>
        <taxon>Pezizomycotina</taxon>
        <taxon>Eurotiomycetes</taxon>
        <taxon>Chaetothyriomycetidae</taxon>
        <taxon>Chaetothyriales</taxon>
        <taxon>Herpotrichiellaceae</taxon>
        <taxon>Exophiala</taxon>
    </lineage>
</organism>
<sequence>MEASTASYYAFSTKTHEFNLKYMSFGNPQGPPVIFIHGTPWSHRVWLPYAEALAPFYKVHLFDNPGYGVSLAGASISGRHELDASLATQSEVFAHLFKHWNLSQPPHIITHDVGGLISLRANLLHGCDYASLCLVDVVAVRPFGSPFFKLIGSHPDIFNAIPDPIAEGMVRSYIQGAAFKPLAKDVEDLLTFPWTKKGMQCKGGFLRQIRQADQKHVAEVESRYSEIGKKMPVKIIWGKQDGWIPVETASKLAGMIGTDQVVIVEEAGHLIQYDQPIRLGVELAHWLAKVAQT</sequence>
<dbReference type="EMBL" id="KN847524">
    <property type="protein sequence ID" value="KIV89494.1"/>
    <property type="molecule type" value="Genomic_DNA"/>
</dbReference>
<dbReference type="OMA" id="HRIAWGT"/>
<dbReference type="SUPFAM" id="SSF53474">
    <property type="entry name" value="alpha/beta-Hydrolases"/>
    <property type="match status" value="1"/>
</dbReference>
<dbReference type="PANTHER" id="PTHR43798:SF33">
    <property type="entry name" value="HYDROLASE, PUTATIVE (AFU_ORTHOLOGUE AFUA_2G14860)-RELATED"/>
    <property type="match status" value="1"/>
</dbReference>
<dbReference type="VEuPathDB" id="FungiDB:PV10_06887"/>
<dbReference type="InterPro" id="IPR050266">
    <property type="entry name" value="AB_hydrolase_sf"/>
</dbReference>
<evidence type="ECO:0000313" key="2">
    <source>
        <dbReference type="EMBL" id="KIV89494.1"/>
    </source>
</evidence>
<evidence type="ECO:0000259" key="1">
    <source>
        <dbReference type="Pfam" id="PF12697"/>
    </source>
</evidence>
<reference evidence="2 3" key="1">
    <citation type="submission" date="2015-01" db="EMBL/GenBank/DDBJ databases">
        <title>The Genome Sequence of Exophiala mesophila CBS40295.</title>
        <authorList>
            <consortium name="The Broad Institute Genomics Platform"/>
            <person name="Cuomo C."/>
            <person name="de Hoog S."/>
            <person name="Gorbushina A."/>
            <person name="Stielow B."/>
            <person name="Teixiera M."/>
            <person name="Abouelleil A."/>
            <person name="Chapman S.B."/>
            <person name="Priest M."/>
            <person name="Young S.K."/>
            <person name="Wortman J."/>
            <person name="Nusbaum C."/>
            <person name="Birren B."/>
        </authorList>
    </citation>
    <scope>NUCLEOTIDE SEQUENCE [LARGE SCALE GENOMIC DNA]</scope>
    <source>
        <strain evidence="2 3">CBS 40295</strain>
    </source>
</reference>
<protein>
    <recommendedName>
        <fullName evidence="1">AB hydrolase-1 domain-containing protein</fullName>
    </recommendedName>
</protein>
<dbReference type="GeneID" id="27324732"/>
<dbReference type="RefSeq" id="XP_016221068.1">
    <property type="nucleotide sequence ID" value="XM_016371736.1"/>
</dbReference>
<accession>A0A0D1Z6I7</accession>
<gene>
    <name evidence="2" type="ORF">PV10_06887</name>
</gene>
<dbReference type="Pfam" id="PF12697">
    <property type="entry name" value="Abhydrolase_6"/>
    <property type="match status" value="1"/>
</dbReference>
<dbReference type="STRING" id="212818.A0A0D1Z6I7"/>
<dbReference type="OrthoDB" id="6431331at2759"/>
<dbReference type="PANTHER" id="PTHR43798">
    <property type="entry name" value="MONOACYLGLYCEROL LIPASE"/>
    <property type="match status" value="1"/>
</dbReference>
<feature type="domain" description="AB hydrolase-1" evidence="1">
    <location>
        <begin position="33"/>
        <end position="276"/>
    </location>
</feature>
<dbReference type="Gene3D" id="3.40.50.1820">
    <property type="entry name" value="alpha/beta hydrolase"/>
    <property type="match status" value="1"/>
</dbReference>